<evidence type="ECO:0000256" key="13">
    <source>
        <dbReference type="ARBA" id="ARBA00045827"/>
    </source>
</evidence>
<feature type="transmembrane region" description="Helical" evidence="15">
    <location>
        <begin position="7"/>
        <end position="27"/>
    </location>
</feature>
<comment type="catalytic activity">
    <reaction evidence="8">
        <text>a 1,2-diacyl-sn-glycero-3-phospho-(1D-myo-inositol)(in) = a 1,2-diacyl-sn-glycero-3-phospho-(1D-myo-inositol)(out)</text>
        <dbReference type="Rhea" id="RHEA:38691"/>
        <dbReference type="ChEBI" id="CHEBI:57880"/>
    </reaction>
</comment>
<comment type="function">
    <text evidence="13">Scramblase that mediates the translocation of glucosaminylphosphatidylinositol (alpha-D-GlcN-(1-6)-(1,2-diacyl-sn-glycero-3-phospho)-1D-myo-inositol, GlcN-PI) across the endoplasmic reticulum (ER) membrane, from the cytosolic leaflet to the luminal leaflet of the ER membrane, where it participates in the biosynthesis of glycosylphosphatidylinositol (GPI). GPI is a lipid glycoconjugate involved in post-translational modification of proteins. Can also translocate 1,2-diacyl-sn-glycero-3-phospho-(1D-myo-inositol) (phosphatidylinositol or PI), as well as several other phospholipids (1,2-diacyl-sn-glycero-3-phosphocholine, 1,2-diacyl-sn-glycero-3-phosphoethanolamine), and N-acetylglucosaminylphosphatidylinositol (GlcNAc-PI) in vitro.</text>
</comment>
<comment type="subcellular location">
    <subcellularLocation>
        <location evidence="1">Membrane</location>
        <topology evidence="1">Multi-pass membrane protein</topology>
    </subcellularLocation>
</comment>
<name>A0A085MH27_9BILA</name>
<organism evidence="16 17">
    <name type="scientific">Trichuris suis</name>
    <name type="common">pig whipworm</name>
    <dbReference type="NCBI Taxonomy" id="68888"/>
    <lineage>
        <taxon>Eukaryota</taxon>
        <taxon>Metazoa</taxon>
        <taxon>Ecdysozoa</taxon>
        <taxon>Nematoda</taxon>
        <taxon>Enoplea</taxon>
        <taxon>Dorylaimia</taxon>
        <taxon>Trichinellida</taxon>
        <taxon>Trichuridae</taxon>
        <taxon>Trichuris</taxon>
    </lineage>
</organism>
<dbReference type="GO" id="GO:0016020">
    <property type="term" value="C:membrane"/>
    <property type="evidence" value="ECO:0007669"/>
    <property type="project" value="UniProtKB-SubCell"/>
</dbReference>
<dbReference type="Pfam" id="PF05602">
    <property type="entry name" value="CLPTM1"/>
    <property type="match status" value="1"/>
</dbReference>
<reference evidence="16 17" key="1">
    <citation type="journal article" date="2014" name="Nat. Genet.">
        <title>Genome and transcriptome of the porcine whipworm Trichuris suis.</title>
        <authorList>
            <person name="Jex A.R."/>
            <person name="Nejsum P."/>
            <person name="Schwarz E.M."/>
            <person name="Hu L."/>
            <person name="Young N.D."/>
            <person name="Hall R.S."/>
            <person name="Korhonen P.K."/>
            <person name="Liao S."/>
            <person name="Thamsborg S."/>
            <person name="Xia J."/>
            <person name="Xu P."/>
            <person name="Wang S."/>
            <person name="Scheerlinck J.P."/>
            <person name="Hofmann A."/>
            <person name="Sternberg P.W."/>
            <person name="Wang J."/>
            <person name="Gasser R.B."/>
        </authorList>
    </citation>
    <scope>NUCLEOTIDE SEQUENCE [LARGE SCALE GENOMIC DNA]</scope>
    <source>
        <strain evidence="16">DCEP-RM93M</strain>
    </source>
</reference>
<evidence type="ECO:0000313" key="16">
    <source>
        <dbReference type="EMBL" id="KFD56523.1"/>
    </source>
</evidence>
<dbReference type="InterPro" id="IPR008429">
    <property type="entry name" value="CLPTM1"/>
</dbReference>
<comment type="catalytic activity">
    <reaction evidence="9">
        <text>6-(alpha-D-glucosaminyl)-(1-octadecanoyl,2-(9Z)-octadecenoyl-sn-glycero-3-phospho)-1D-myo-inositol(in) = 6-(alpha-D-glucosaminyl)-(1-octadecanoyl,2-(9Z)-octadecenoyl-sn-glycero-3-phospho)-1D-myo-inositol(out)</text>
        <dbReference type="Rhea" id="RHEA:71495"/>
        <dbReference type="ChEBI" id="CHEBI:190691"/>
    </reaction>
</comment>
<evidence type="ECO:0000313" key="17">
    <source>
        <dbReference type="Proteomes" id="UP000030764"/>
    </source>
</evidence>
<dbReference type="EMBL" id="KL363193">
    <property type="protein sequence ID" value="KFD56523.1"/>
    <property type="molecule type" value="Genomic_DNA"/>
</dbReference>
<proteinExistence type="inferred from homology"/>
<comment type="catalytic activity">
    <reaction evidence="7">
        <text>a 1,2-diacyl-sn-glycero-3-phosphocholine(in) = a 1,2-diacyl-sn-glycero-3-phosphocholine(out)</text>
        <dbReference type="Rhea" id="RHEA:38571"/>
        <dbReference type="ChEBI" id="CHEBI:57643"/>
    </reaction>
</comment>
<evidence type="ECO:0000256" key="14">
    <source>
        <dbReference type="ARBA" id="ARBA00093208"/>
    </source>
</evidence>
<comment type="catalytic activity">
    <reaction evidence="14">
        <text>a 6-(alpha-D-glucosaminyl)-1-(1,2-diacyl-sn-glycero-3-phospho)-1D-myo-inositol(in) = a 6-(alpha-D-glucosaminyl)-1-(1,2-diacyl-sn-glycero-3-phospho)-1D-myo-inositol(out)</text>
        <dbReference type="Rhea" id="RHEA:71491"/>
        <dbReference type="ChEBI" id="CHEBI:57997"/>
    </reaction>
</comment>
<evidence type="ECO:0000256" key="9">
    <source>
        <dbReference type="ARBA" id="ARBA00036810"/>
    </source>
</evidence>
<keyword evidence="4 15" id="KW-1133">Transmembrane helix</keyword>
<evidence type="ECO:0000256" key="5">
    <source>
        <dbReference type="ARBA" id="ARBA00023136"/>
    </source>
</evidence>
<dbReference type="AlphaFoldDB" id="A0A085MH27"/>
<dbReference type="PANTHER" id="PTHR21347:SF0">
    <property type="entry name" value="LIPID SCRAMBLASE CLPTM1L"/>
    <property type="match status" value="1"/>
</dbReference>
<evidence type="ECO:0000256" key="12">
    <source>
        <dbReference type="ARBA" id="ARBA00043155"/>
    </source>
</evidence>
<keyword evidence="3 15" id="KW-0812">Transmembrane</keyword>
<evidence type="ECO:0000256" key="15">
    <source>
        <dbReference type="SAM" id="Phobius"/>
    </source>
</evidence>
<evidence type="ECO:0000256" key="10">
    <source>
        <dbReference type="ARBA" id="ARBA00040905"/>
    </source>
</evidence>
<evidence type="ECO:0000256" key="7">
    <source>
        <dbReference type="ARBA" id="ARBA00024631"/>
    </source>
</evidence>
<keyword evidence="17" id="KW-1185">Reference proteome</keyword>
<feature type="transmembrane region" description="Helical" evidence="15">
    <location>
        <begin position="399"/>
        <end position="418"/>
    </location>
</feature>
<evidence type="ECO:0000256" key="1">
    <source>
        <dbReference type="ARBA" id="ARBA00004141"/>
    </source>
</evidence>
<keyword evidence="5 15" id="KW-0472">Membrane</keyword>
<feature type="transmembrane region" description="Helical" evidence="15">
    <location>
        <begin position="282"/>
        <end position="301"/>
    </location>
</feature>
<accession>A0A085MH27</accession>
<sequence length="542" mass="63610">MGFLGNVATAILIAYASYSIYLFYHLIYPEKCVPRPGTRRPWIACLRSELEFDDYTKLQLRLYTSQSVSSRSLRSEILHVDNFSMQQYMKQIVEVPLPAKTRKNGSLWLHAFVLPQVNESNPFKAPWHLLQTAKMTVYHVRKRRRVLIYSSDQRSEQNTTSEQRPVSHWRSKVTLRGVGEPFPFVSRKVPPELQQLMIYSERDRYYPLFYLDWLGFRTDDLVEITANSSTVNLTMTYTPTSVGHLHFLLNMRMSLRQLKAWGFKQSDIDEILNMMADLDIQLLLLTLIISMVHAILDFLAFRNDVNFWRRKTDMQGLSRRTIVWRLFSEIVIFLNLLDKRTSLLVVVPVGISALIEAWKLTKVFKVSFKRKGLLPRMELGLATSDESKSDQLDSEGMHYMNYVMVPLVIIGAGYSLAFVPHTSWYSWLLQSMANGVYAFGFLFMMPQLFINYRLKSVAHMPWKTFMYKAFNTFIDDVFAFVFRMPTSHRLACFRDDVIFLVYLYQRWLYPVDKSRVNEFGVSYEKNGRPNDPRTWKKSLKKD</sequence>
<evidence type="ECO:0000256" key="3">
    <source>
        <dbReference type="ARBA" id="ARBA00022692"/>
    </source>
</evidence>
<gene>
    <name evidence="16" type="ORF">M513_02627</name>
</gene>
<comment type="catalytic activity">
    <reaction evidence="6">
        <text>a 1,2-diacyl-sn-glycero-3-phosphoethanolamine(in) = a 1,2-diacyl-sn-glycero-3-phosphoethanolamine(out)</text>
        <dbReference type="Rhea" id="RHEA:38895"/>
        <dbReference type="ChEBI" id="CHEBI:64612"/>
    </reaction>
</comment>
<protein>
    <recommendedName>
        <fullName evidence="10">Lipid scramblase CLPTM1L</fullName>
    </recommendedName>
    <alternativeName>
        <fullName evidence="12">Cisplatin resistance-related protein 9</fullName>
    </alternativeName>
    <alternativeName>
        <fullName evidence="11">Cleft lip and palate transmembrane protein 1-like protein</fullName>
    </alternativeName>
</protein>
<dbReference type="Proteomes" id="UP000030764">
    <property type="component" value="Unassembled WGS sequence"/>
</dbReference>
<evidence type="ECO:0000256" key="8">
    <source>
        <dbReference type="ARBA" id="ARBA00035895"/>
    </source>
</evidence>
<evidence type="ECO:0000256" key="6">
    <source>
        <dbReference type="ARBA" id="ARBA00024615"/>
    </source>
</evidence>
<evidence type="ECO:0000256" key="2">
    <source>
        <dbReference type="ARBA" id="ARBA00009310"/>
    </source>
</evidence>
<dbReference type="GO" id="GO:0012505">
    <property type="term" value="C:endomembrane system"/>
    <property type="evidence" value="ECO:0007669"/>
    <property type="project" value="TreeGrafter"/>
</dbReference>
<evidence type="ECO:0000256" key="11">
    <source>
        <dbReference type="ARBA" id="ARBA00042320"/>
    </source>
</evidence>
<dbReference type="PANTHER" id="PTHR21347">
    <property type="entry name" value="CLEFT LIP AND PALATE ASSOCIATED TRANSMEMBRANE PROTEIN-RELATED"/>
    <property type="match status" value="1"/>
</dbReference>
<evidence type="ECO:0000256" key="4">
    <source>
        <dbReference type="ARBA" id="ARBA00022989"/>
    </source>
</evidence>
<comment type="similarity">
    <text evidence="2">Belongs to the CLPTM1 family.</text>
</comment>